<keyword evidence="1" id="KW-0472">Membrane</keyword>
<dbReference type="Proteomes" id="UP001240643">
    <property type="component" value="Unassembled WGS sequence"/>
</dbReference>
<name>A0ABU0LY49_9BACT</name>
<evidence type="ECO:0000313" key="2">
    <source>
        <dbReference type="EMBL" id="MDQ0513605.1"/>
    </source>
</evidence>
<reference evidence="2" key="1">
    <citation type="submission" date="2023-07" db="EMBL/GenBank/DDBJ databases">
        <title>Genomic Encyclopedia of Type Strains, Phase IV (KMG-IV): sequencing the most valuable type-strain genomes for metagenomic binning, comparative biology and taxonomic classification.</title>
        <authorList>
            <person name="Goeker M."/>
        </authorList>
    </citation>
    <scope>NUCLEOTIDE SEQUENCE [LARGE SCALE GENOMIC DNA]</scope>
    <source>
        <strain evidence="2">DSM 21204</strain>
    </source>
</reference>
<evidence type="ECO:0000313" key="3">
    <source>
        <dbReference type="Proteomes" id="UP001240643"/>
    </source>
</evidence>
<proteinExistence type="predicted"/>
<dbReference type="EMBL" id="JAUSWO010000001">
    <property type="protein sequence ID" value="MDQ0513605.1"/>
    <property type="molecule type" value="Genomic_DNA"/>
</dbReference>
<evidence type="ECO:0000256" key="1">
    <source>
        <dbReference type="SAM" id="Phobius"/>
    </source>
</evidence>
<organism evidence="2 3">
    <name type="scientific">Mycoplasmoides fastidiosum</name>
    <dbReference type="NCBI Taxonomy" id="92758"/>
    <lineage>
        <taxon>Bacteria</taxon>
        <taxon>Bacillati</taxon>
        <taxon>Mycoplasmatota</taxon>
        <taxon>Mycoplasmoidales</taxon>
        <taxon>Mycoplasmoidaceae</taxon>
        <taxon>Mycoplasmoides</taxon>
    </lineage>
</organism>
<keyword evidence="1" id="KW-1133">Transmembrane helix</keyword>
<comment type="caution">
    <text evidence="2">The sequence shown here is derived from an EMBL/GenBank/DDBJ whole genome shotgun (WGS) entry which is preliminary data.</text>
</comment>
<feature type="transmembrane region" description="Helical" evidence="1">
    <location>
        <begin position="12"/>
        <end position="35"/>
    </location>
</feature>
<gene>
    <name evidence="2" type="ORF">J2Z62_000043</name>
</gene>
<keyword evidence="3" id="KW-1185">Reference proteome</keyword>
<feature type="transmembrane region" description="Helical" evidence="1">
    <location>
        <begin position="83"/>
        <end position="108"/>
    </location>
</feature>
<sequence>MKLNSLLKKWIHLSSIVNLLTFIFVSILIIVVFYYQFGLMIPTNYQVLAPNAEGAVDFSFGYEFIHNNGFAAFFASPLGGGTYWQLVLSFYVLSILFASFNFIFNAVVIYLGSKYKNSSVLNIGVTALFLPLIGFIFAQKFLIKFRSTIIHKPDKTTAKKTLLKELEESINQKLAA</sequence>
<keyword evidence="1" id="KW-0812">Transmembrane</keyword>
<feature type="transmembrane region" description="Helical" evidence="1">
    <location>
        <begin position="120"/>
        <end position="138"/>
    </location>
</feature>
<protein>
    <submittedName>
        <fullName evidence="2">Uncharacterized protein</fullName>
    </submittedName>
</protein>
<dbReference type="RefSeq" id="WP_256547697.1">
    <property type="nucleotide sequence ID" value="NZ_CP101809.1"/>
</dbReference>
<accession>A0ABU0LY49</accession>